<feature type="domain" description="SCP" evidence="2">
    <location>
        <begin position="150"/>
        <end position="262"/>
    </location>
</feature>
<dbReference type="InterPro" id="IPR014044">
    <property type="entry name" value="CAP_dom"/>
</dbReference>
<evidence type="ECO:0000259" key="2">
    <source>
        <dbReference type="Pfam" id="PF00188"/>
    </source>
</evidence>
<dbReference type="AlphaFoldDB" id="H8G9L8"/>
<dbReference type="Proteomes" id="UP000004705">
    <property type="component" value="Chromosome"/>
</dbReference>
<evidence type="ECO:0000313" key="4">
    <source>
        <dbReference type="Proteomes" id="UP000004705"/>
    </source>
</evidence>
<name>H8G9L8_9PSEU</name>
<dbReference type="PANTHER" id="PTHR31157">
    <property type="entry name" value="SCP DOMAIN-CONTAINING PROTEIN"/>
    <property type="match status" value="1"/>
</dbReference>
<protein>
    <submittedName>
        <fullName evidence="3">Uncharacterized protein with SCP/PR1 domains</fullName>
    </submittedName>
</protein>
<dbReference type="PANTHER" id="PTHR31157:SF1">
    <property type="entry name" value="SCP DOMAIN-CONTAINING PROTEIN"/>
    <property type="match status" value="1"/>
</dbReference>
<evidence type="ECO:0000313" key="3">
    <source>
        <dbReference type="EMBL" id="EHY89550.1"/>
    </source>
</evidence>
<dbReference type="Pfam" id="PF00188">
    <property type="entry name" value="CAP"/>
    <property type="match status" value="1"/>
</dbReference>
<dbReference type="HOGENOM" id="CLU_048111_2_2_11"/>
<feature type="compositionally biased region" description="Low complexity" evidence="1">
    <location>
        <begin position="83"/>
        <end position="93"/>
    </location>
</feature>
<reference evidence="3 4" key="1">
    <citation type="journal article" date="2012" name="Stand. Genomic Sci.">
        <title>Genome sequence of the soil bacterium Saccharomonospora azurea type strain (NA-128(T)).</title>
        <authorList>
            <person name="Klenk H.P."/>
            <person name="Held B."/>
            <person name="Lucas S."/>
            <person name="Lapidus A."/>
            <person name="Copeland A."/>
            <person name="Hammon N."/>
            <person name="Pitluck S."/>
            <person name="Goodwin L.A."/>
            <person name="Han C."/>
            <person name="Tapia R."/>
            <person name="Brambilla E.M."/>
            <person name="Potter G."/>
            <person name="Land M."/>
            <person name="Ivanova N."/>
            <person name="Rohde M."/>
            <person name="Goker M."/>
            <person name="Detter J.C."/>
            <person name="Kyrpides N.C."/>
            <person name="Woyke T."/>
        </authorList>
    </citation>
    <scope>NUCLEOTIDE SEQUENCE [LARGE SCALE GENOMIC DNA]</scope>
    <source>
        <strain evidence="3 4">NA-128</strain>
    </source>
</reference>
<organism evidence="3 4">
    <name type="scientific">Saccharomonospora azurea NA-128</name>
    <dbReference type="NCBI Taxonomy" id="882081"/>
    <lineage>
        <taxon>Bacteria</taxon>
        <taxon>Bacillati</taxon>
        <taxon>Actinomycetota</taxon>
        <taxon>Actinomycetes</taxon>
        <taxon>Pseudonocardiales</taxon>
        <taxon>Pseudonocardiaceae</taxon>
        <taxon>Saccharomonospora</taxon>
    </lineage>
</organism>
<dbReference type="SUPFAM" id="SSF55797">
    <property type="entry name" value="PR-1-like"/>
    <property type="match status" value="1"/>
</dbReference>
<feature type="compositionally biased region" description="Low complexity" evidence="1">
    <location>
        <begin position="115"/>
        <end position="128"/>
    </location>
</feature>
<evidence type="ECO:0000256" key="1">
    <source>
        <dbReference type="SAM" id="MobiDB-lite"/>
    </source>
</evidence>
<dbReference type="InterPro" id="IPR035940">
    <property type="entry name" value="CAP_sf"/>
</dbReference>
<accession>H8G9L8</accession>
<keyword evidence="4" id="KW-1185">Reference proteome</keyword>
<feature type="region of interest" description="Disordered" evidence="1">
    <location>
        <begin position="31"/>
        <end position="145"/>
    </location>
</feature>
<dbReference type="Gene3D" id="3.40.33.10">
    <property type="entry name" value="CAP"/>
    <property type="match status" value="1"/>
</dbReference>
<dbReference type="CDD" id="cd05379">
    <property type="entry name" value="CAP_bacterial"/>
    <property type="match status" value="1"/>
</dbReference>
<proteinExistence type="predicted"/>
<sequence length="264" mass="27126">MPALSSRVRSLLVFASVLVGVAVAVGGHLLWSQPDPDDTRVVLASEPPNGSPGGAEAGGVSTSTQSTTSTTPSDEPTPPPAAPTTDTTTSAPDVSDEEPSTSSQDPSPPSDPADESSSPDSSSVDDAPLAPPAPATSGERRTGTADREVVDLVNAERAEAGCSAVRVDQRLVAAAQDHSDDMAAGGYLSHTSRDGRSFSDRIEAAGYPSPAAENIAMGMSSAEAVMEAWMSSDGHRRNILNCDITAIGVGLNPDGWYWTQNFGY</sequence>
<feature type="compositionally biased region" description="Low complexity" evidence="1">
    <location>
        <begin position="61"/>
        <end position="74"/>
    </location>
</feature>
<dbReference type="EMBL" id="CM001466">
    <property type="protein sequence ID" value="EHY89550.1"/>
    <property type="molecule type" value="Genomic_DNA"/>
</dbReference>
<gene>
    <name evidence="3" type="ORF">SacazDRAFT_02657</name>
</gene>